<evidence type="ECO:0008006" key="3">
    <source>
        <dbReference type="Google" id="ProtNLM"/>
    </source>
</evidence>
<comment type="caution">
    <text evidence="1">The sequence shown here is derived from an EMBL/GenBank/DDBJ whole genome shotgun (WGS) entry which is preliminary data.</text>
</comment>
<gene>
    <name evidence="1" type="ORF">N7452_000956</name>
</gene>
<accession>A0A9W9R1F1</accession>
<evidence type="ECO:0000313" key="1">
    <source>
        <dbReference type="EMBL" id="KAJ5351982.1"/>
    </source>
</evidence>
<organism evidence="1 2">
    <name type="scientific">Penicillium brevicompactum</name>
    <dbReference type="NCBI Taxonomy" id="5074"/>
    <lineage>
        <taxon>Eukaryota</taxon>
        <taxon>Fungi</taxon>
        <taxon>Dikarya</taxon>
        <taxon>Ascomycota</taxon>
        <taxon>Pezizomycotina</taxon>
        <taxon>Eurotiomycetes</taxon>
        <taxon>Eurotiomycetidae</taxon>
        <taxon>Eurotiales</taxon>
        <taxon>Aspergillaceae</taxon>
        <taxon>Penicillium</taxon>
    </lineage>
</organism>
<name>A0A9W9R1F1_PENBR</name>
<dbReference type="AlphaFoldDB" id="A0A9W9R1F1"/>
<protein>
    <recommendedName>
        <fullName evidence="3">Aminoglycoside phosphotransferase domain-containing protein</fullName>
    </recommendedName>
</protein>
<dbReference type="EMBL" id="JAPZBQ010000001">
    <property type="protein sequence ID" value="KAJ5351982.1"/>
    <property type="molecule type" value="Genomic_DNA"/>
</dbReference>
<proteinExistence type="predicted"/>
<reference evidence="1" key="2">
    <citation type="journal article" date="2023" name="IMA Fungus">
        <title>Comparative genomic study of the Penicillium genus elucidates a diverse pangenome and 15 lateral gene transfer events.</title>
        <authorList>
            <person name="Petersen C."/>
            <person name="Sorensen T."/>
            <person name="Nielsen M.R."/>
            <person name="Sondergaard T.E."/>
            <person name="Sorensen J.L."/>
            <person name="Fitzpatrick D.A."/>
            <person name="Frisvad J.C."/>
            <person name="Nielsen K.L."/>
        </authorList>
    </citation>
    <scope>NUCLEOTIDE SEQUENCE</scope>
    <source>
        <strain evidence="1">IBT 35673</strain>
    </source>
</reference>
<dbReference type="SUPFAM" id="SSF56112">
    <property type="entry name" value="Protein kinase-like (PK-like)"/>
    <property type="match status" value="1"/>
</dbReference>
<dbReference type="InterPro" id="IPR011009">
    <property type="entry name" value="Kinase-like_dom_sf"/>
</dbReference>
<evidence type="ECO:0000313" key="2">
    <source>
        <dbReference type="Proteomes" id="UP001147695"/>
    </source>
</evidence>
<reference evidence="1" key="1">
    <citation type="submission" date="2022-12" db="EMBL/GenBank/DDBJ databases">
        <authorList>
            <person name="Petersen C."/>
        </authorList>
    </citation>
    <scope>NUCLEOTIDE SEQUENCE</scope>
    <source>
        <strain evidence="1">IBT 35673</strain>
    </source>
</reference>
<dbReference type="Proteomes" id="UP001147695">
    <property type="component" value="Unassembled WGS sequence"/>
</dbReference>
<dbReference type="Gene3D" id="1.10.510.10">
    <property type="entry name" value="Transferase(Phosphotransferase) domain 1"/>
    <property type="match status" value="1"/>
</dbReference>
<sequence length="178" mass="21097">MPNEEKQYGLFSCESRAYCRLKARGFCDRGFIPDFYGVIRDIEPLANPGWQQHLQCFADEPQKPNATLIEYIPGIRMIDLSNFSREKVEKLKSILAEIHEAWVLHGDHFPRNMMVQDGTGRPLWIDFDRAQTYTPGVITERQRGWFTFEREYIEEFAEFLERDFQNGKIKETYFSYYG</sequence>